<dbReference type="InterPro" id="IPR002798">
    <property type="entry name" value="SpoIIM-like"/>
</dbReference>
<dbReference type="PANTHER" id="PTHR35337">
    <property type="entry name" value="SLR1478 PROTEIN"/>
    <property type="match status" value="1"/>
</dbReference>
<feature type="transmembrane region" description="Helical" evidence="1">
    <location>
        <begin position="299"/>
        <end position="317"/>
    </location>
</feature>
<feature type="transmembrane region" description="Helical" evidence="1">
    <location>
        <begin position="271"/>
        <end position="293"/>
    </location>
</feature>
<keyword evidence="3" id="KW-1185">Reference proteome</keyword>
<dbReference type="Pfam" id="PF01944">
    <property type="entry name" value="SpoIIM"/>
    <property type="match status" value="1"/>
</dbReference>
<proteinExistence type="predicted"/>
<protein>
    <submittedName>
        <fullName evidence="2">Stage II sporulation protein M</fullName>
    </submittedName>
</protein>
<evidence type="ECO:0000313" key="2">
    <source>
        <dbReference type="EMBL" id="MDY7225502.1"/>
    </source>
</evidence>
<keyword evidence="1" id="KW-0812">Transmembrane</keyword>
<dbReference type="EMBL" id="JAXIVS010000001">
    <property type="protein sequence ID" value="MDY7225502.1"/>
    <property type="molecule type" value="Genomic_DNA"/>
</dbReference>
<feature type="transmembrane region" description="Helical" evidence="1">
    <location>
        <begin position="105"/>
        <end position="126"/>
    </location>
</feature>
<keyword evidence="1" id="KW-0472">Membrane</keyword>
<keyword evidence="1" id="KW-1133">Transmembrane helix</keyword>
<dbReference type="Proteomes" id="UP001291309">
    <property type="component" value="Unassembled WGS sequence"/>
</dbReference>
<sequence length="339" mass="36686">MEVAEFIESRRPRWEKLENLLDKAEAGGLRALSLEEARSLGKMYRAVSSDLLWVRSRSGSADVSAYLNDLVGRAYAITYPGKRPRMADVWGFVARGFPALMRREWRMYIASLLMFMAGTGFGYLGMVMDPDAAHYLVPEEHLKLDPVERAQDEAAGDGMSVGQQANFSAFLFTHNIQVAFLAFALGITVGIGTALMLFVNGLFLGALAQVYTAKGMAGWFWAWILPHGIPEITAICIAGAAGLVIARGMAAPKGLPRGMALRQEAVTAVKLLFGTLALFVLAGFIEGTVSQIHPPKLSVAFKVSFALAVGTGVYAYLCSDFLRARREEAAVAATALRAP</sequence>
<feature type="transmembrane region" description="Helical" evidence="1">
    <location>
        <begin position="206"/>
        <end position="226"/>
    </location>
</feature>
<dbReference type="RefSeq" id="WP_321544212.1">
    <property type="nucleotide sequence ID" value="NZ_JAXIVS010000001.1"/>
</dbReference>
<name>A0ABU5GX95_9BACT</name>
<gene>
    <name evidence="2" type="ORF">SYV04_03875</name>
</gene>
<evidence type="ECO:0000313" key="3">
    <source>
        <dbReference type="Proteomes" id="UP001291309"/>
    </source>
</evidence>
<dbReference type="PANTHER" id="PTHR35337:SF1">
    <property type="entry name" value="SLR1478 PROTEIN"/>
    <property type="match status" value="1"/>
</dbReference>
<accession>A0ABU5GX95</accession>
<reference evidence="2 3" key="1">
    <citation type="submission" date="2023-12" db="EMBL/GenBank/DDBJ databases">
        <title>the genome sequence of Hyalangium sp. s54d21.</title>
        <authorList>
            <person name="Zhang X."/>
        </authorList>
    </citation>
    <scope>NUCLEOTIDE SEQUENCE [LARGE SCALE GENOMIC DNA]</scope>
    <source>
        <strain evidence="3">s54d21</strain>
    </source>
</reference>
<comment type="caution">
    <text evidence="2">The sequence shown here is derived from an EMBL/GenBank/DDBJ whole genome shotgun (WGS) entry which is preliminary data.</text>
</comment>
<feature type="transmembrane region" description="Helical" evidence="1">
    <location>
        <begin position="232"/>
        <end position="250"/>
    </location>
</feature>
<organism evidence="2 3">
    <name type="scientific">Hyalangium rubrum</name>
    <dbReference type="NCBI Taxonomy" id="3103134"/>
    <lineage>
        <taxon>Bacteria</taxon>
        <taxon>Pseudomonadati</taxon>
        <taxon>Myxococcota</taxon>
        <taxon>Myxococcia</taxon>
        <taxon>Myxococcales</taxon>
        <taxon>Cystobacterineae</taxon>
        <taxon>Archangiaceae</taxon>
        <taxon>Hyalangium</taxon>
    </lineage>
</organism>
<evidence type="ECO:0000256" key="1">
    <source>
        <dbReference type="SAM" id="Phobius"/>
    </source>
</evidence>
<feature type="transmembrane region" description="Helical" evidence="1">
    <location>
        <begin position="176"/>
        <end position="199"/>
    </location>
</feature>